<dbReference type="GO" id="GO:0006886">
    <property type="term" value="P:intracellular protein transport"/>
    <property type="evidence" value="ECO:0007669"/>
    <property type="project" value="InterPro"/>
</dbReference>
<evidence type="ECO:0000256" key="3">
    <source>
        <dbReference type="ARBA" id="ARBA00022448"/>
    </source>
</evidence>
<dbReference type="GO" id="GO:0030117">
    <property type="term" value="C:membrane coat"/>
    <property type="evidence" value="ECO:0007669"/>
    <property type="project" value="InterPro"/>
</dbReference>
<comment type="subcellular location">
    <subcellularLocation>
        <location evidence="1">Endomembrane system</location>
    </subcellularLocation>
</comment>
<dbReference type="SMR" id="A2DXX3"/>
<dbReference type="InterPro" id="IPR016024">
    <property type="entry name" value="ARM-type_fold"/>
</dbReference>
<evidence type="ECO:0000313" key="8">
    <source>
        <dbReference type="EMBL" id="EAY14709.1"/>
    </source>
</evidence>
<proteinExistence type="inferred from homology"/>
<dbReference type="InterPro" id="IPR026739">
    <property type="entry name" value="AP_beta"/>
</dbReference>
<reference evidence="8" key="2">
    <citation type="journal article" date="2007" name="Science">
        <title>Draft genome sequence of the sexually transmitted pathogen Trichomonas vaginalis.</title>
        <authorList>
            <person name="Carlton J.M."/>
            <person name="Hirt R.P."/>
            <person name="Silva J.C."/>
            <person name="Delcher A.L."/>
            <person name="Schatz M."/>
            <person name="Zhao Q."/>
            <person name="Wortman J.R."/>
            <person name="Bidwell S.L."/>
            <person name="Alsmark U.C.M."/>
            <person name="Besteiro S."/>
            <person name="Sicheritz-Ponten T."/>
            <person name="Noel C.J."/>
            <person name="Dacks J.B."/>
            <person name="Foster P.G."/>
            <person name="Simillion C."/>
            <person name="Van de Peer Y."/>
            <person name="Miranda-Saavedra D."/>
            <person name="Barton G.J."/>
            <person name="Westrop G.D."/>
            <person name="Mueller S."/>
            <person name="Dessi D."/>
            <person name="Fiori P.L."/>
            <person name="Ren Q."/>
            <person name="Paulsen I."/>
            <person name="Zhang H."/>
            <person name="Bastida-Corcuera F.D."/>
            <person name="Simoes-Barbosa A."/>
            <person name="Brown M.T."/>
            <person name="Hayes R.D."/>
            <person name="Mukherjee M."/>
            <person name="Okumura C.Y."/>
            <person name="Schneider R."/>
            <person name="Smith A.J."/>
            <person name="Vanacova S."/>
            <person name="Villalvazo M."/>
            <person name="Haas B.J."/>
            <person name="Pertea M."/>
            <person name="Feldblyum T.V."/>
            <person name="Utterback T.R."/>
            <person name="Shu C.L."/>
            <person name="Osoegawa K."/>
            <person name="de Jong P.J."/>
            <person name="Hrdy I."/>
            <person name="Horvathova L."/>
            <person name="Zubacova Z."/>
            <person name="Dolezal P."/>
            <person name="Malik S.B."/>
            <person name="Logsdon J.M. Jr."/>
            <person name="Henze K."/>
            <person name="Gupta A."/>
            <person name="Wang C.C."/>
            <person name="Dunne R.L."/>
            <person name="Upcroft J.A."/>
            <person name="Upcroft P."/>
            <person name="White O."/>
            <person name="Salzberg S.L."/>
            <person name="Tang P."/>
            <person name="Chiu C.-H."/>
            <person name="Lee Y.-S."/>
            <person name="Embley T.M."/>
            <person name="Coombs G.H."/>
            <person name="Mottram J.C."/>
            <person name="Tachezy J."/>
            <person name="Fraser-Liggett C.M."/>
            <person name="Johnson P.J."/>
        </authorList>
    </citation>
    <scope>NUCLEOTIDE SEQUENCE [LARGE SCALE GENOMIC DNA]</scope>
    <source>
        <strain evidence="8">G3</strain>
    </source>
</reference>
<dbReference type="PANTHER" id="PTHR11134">
    <property type="entry name" value="ADAPTOR COMPLEX SUBUNIT BETA FAMILY MEMBER"/>
    <property type="match status" value="1"/>
</dbReference>
<name>A2DXX3_TRIV3</name>
<evidence type="ECO:0000256" key="5">
    <source>
        <dbReference type="ARBA" id="ARBA00023136"/>
    </source>
</evidence>
<comment type="similarity">
    <text evidence="2">Belongs to the adaptor complexes large subunit family.</text>
</comment>
<dbReference type="VEuPathDB" id="TrichDB:TVAG_038150"/>
<dbReference type="STRING" id="5722.A2DXX3"/>
<dbReference type="FunCoup" id="A2DXX3">
    <property type="interactions" value="372"/>
</dbReference>
<evidence type="ECO:0000313" key="9">
    <source>
        <dbReference type="Proteomes" id="UP000001542"/>
    </source>
</evidence>
<sequence>MSMESVSNVPTAKVEIQHDEKIVSQRESILENLKSDDDKKIELGLKTLLAYMSKGDVIQEAAPYVIIALSNKDPDIRHLAAIVAVMIQESNSEILLLSVGAFLKSVFQEPQSRTLSLKAFTSLDIPDLQEITMEHLMSCYTDMFPYVRREVAIACTKKFNGENKEQILQIIEKLLNDQSSLVISAAIYALSQVAPDDDSIFHKYYRQLLTIMEKLDPWAQTILLRMLIHYVHRNFKRPEISDKIDDWDSISDAIDPDLELLFTHVQPLLYSITPSVSLTASILYFYCAPSMKRQLFVKPLIRLLYGDDSVQIIALSVIAAITLEEPELFVPQIRHFFILENDIKDIKLLKLRVISQLARQMNFTSIVDELTFNVNSNDEEIGKTAVFSIGRAISLATPITYSTLNPLIKLLTNSRQYIVTTAVHCLCILLSPLPKRDEDKNKAEIDPLFGDLSDEMMTDDEYISIVKRLLTFFGKITDEEAKSAMISFIGSKCRLIPDYAHEVLRQIAITFLQQKKSVKLQSIFLAARVYCVKPKEAGDLVRFVFSQAMYDTDIEVRDRVRLCHALISAQTDQKSIQNVRKNFDKFLFAPKPDVSWDDKSLKSSEVEIGQIYQLFELKNASRMVKWTDKETPSSVRDFHENEFNEISSTKQDEKFDDESIEEFLGVSHNNDNQNHNDDNDASIFGADEISNDYFE</sequence>
<feature type="domain" description="Clathrin/coatomer adaptor adaptin-like N-terminal" evidence="7">
    <location>
        <begin position="21"/>
        <end position="434"/>
    </location>
</feature>
<dbReference type="AlphaFoldDB" id="A2DXX3"/>
<dbReference type="InterPro" id="IPR002553">
    <property type="entry name" value="Clathrin/coatomer_adapt-like_N"/>
</dbReference>
<keyword evidence="9" id="KW-1185">Reference proteome</keyword>
<evidence type="ECO:0000256" key="6">
    <source>
        <dbReference type="SAM" id="MobiDB-lite"/>
    </source>
</evidence>
<dbReference type="SUPFAM" id="SSF48371">
    <property type="entry name" value="ARM repeat"/>
    <property type="match status" value="1"/>
</dbReference>
<dbReference type="Proteomes" id="UP000001542">
    <property type="component" value="Unassembled WGS sequence"/>
</dbReference>
<evidence type="ECO:0000256" key="2">
    <source>
        <dbReference type="ARBA" id="ARBA00006613"/>
    </source>
</evidence>
<dbReference type="VEuPathDB" id="TrichDB:TVAGG3_0961170"/>
<dbReference type="GO" id="GO:0016192">
    <property type="term" value="P:vesicle-mediated transport"/>
    <property type="evidence" value="ECO:0000318"/>
    <property type="project" value="GO_Central"/>
</dbReference>
<evidence type="ECO:0000259" key="7">
    <source>
        <dbReference type="Pfam" id="PF01602"/>
    </source>
</evidence>
<dbReference type="GO" id="GO:0012505">
    <property type="term" value="C:endomembrane system"/>
    <property type="evidence" value="ECO:0007669"/>
    <property type="project" value="UniProtKB-SubCell"/>
</dbReference>
<dbReference type="eggNOG" id="KOG1060">
    <property type="taxonomic scope" value="Eukaryota"/>
</dbReference>
<dbReference type="InParanoid" id="A2DXX3"/>
<feature type="region of interest" description="Disordered" evidence="6">
    <location>
        <begin position="666"/>
        <end position="695"/>
    </location>
</feature>
<dbReference type="OrthoDB" id="10254310at2759"/>
<dbReference type="Gene3D" id="1.25.10.10">
    <property type="entry name" value="Leucine-rich Repeat Variant"/>
    <property type="match status" value="1"/>
</dbReference>
<keyword evidence="3" id="KW-0813">Transport</keyword>
<accession>A2DXX3</accession>
<keyword evidence="5" id="KW-0472">Membrane</keyword>
<dbReference type="EMBL" id="DS113266">
    <property type="protein sequence ID" value="EAY14709.1"/>
    <property type="molecule type" value="Genomic_DNA"/>
</dbReference>
<evidence type="ECO:0000256" key="1">
    <source>
        <dbReference type="ARBA" id="ARBA00004308"/>
    </source>
</evidence>
<reference evidence="8" key="1">
    <citation type="submission" date="2006-10" db="EMBL/GenBank/DDBJ databases">
        <authorList>
            <person name="Amadeo P."/>
            <person name="Zhao Q."/>
            <person name="Wortman J."/>
            <person name="Fraser-Liggett C."/>
            <person name="Carlton J."/>
        </authorList>
    </citation>
    <scope>NUCLEOTIDE SEQUENCE</scope>
    <source>
        <strain evidence="8">G3</strain>
    </source>
</reference>
<gene>
    <name evidence="8" type="ORF">TVAG_038150</name>
</gene>
<dbReference type="InterPro" id="IPR011989">
    <property type="entry name" value="ARM-like"/>
</dbReference>
<dbReference type="Pfam" id="PF01602">
    <property type="entry name" value="Adaptin_N"/>
    <property type="match status" value="1"/>
</dbReference>
<dbReference type="RefSeq" id="XP_001326932.1">
    <property type="nucleotide sequence ID" value="XM_001326897.1"/>
</dbReference>
<evidence type="ECO:0000256" key="4">
    <source>
        <dbReference type="ARBA" id="ARBA00022927"/>
    </source>
</evidence>
<keyword evidence="4" id="KW-0653">Protein transport</keyword>
<dbReference type="KEGG" id="tva:4772702"/>
<protein>
    <submittedName>
        <fullName evidence="8">Adaptin N terminal region family protein</fullName>
    </submittedName>
</protein>
<organism evidence="8 9">
    <name type="scientific">Trichomonas vaginalis (strain ATCC PRA-98 / G3)</name>
    <dbReference type="NCBI Taxonomy" id="412133"/>
    <lineage>
        <taxon>Eukaryota</taxon>
        <taxon>Metamonada</taxon>
        <taxon>Parabasalia</taxon>
        <taxon>Trichomonadida</taxon>
        <taxon>Trichomonadidae</taxon>
        <taxon>Trichomonas</taxon>
    </lineage>
</organism>